<feature type="chain" id="PRO_5026003281" evidence="5">
    <location>
        <begin position="23"/>
        <end position="179"/>
    </location>
</feature>
<evidence type="ECO:0000256" key="4">
    <source>
        <dbReference type="ARBA" id="ARBA00023263"/>
    </source>
</evidence>
<dbReference type="InterPro" id="IPR036937">
    <property type="entry name" value="Adhesion_dom_fimbrial_sf"/>
</dbReference>
<name>A0A6H0C8E8_LYSEN</name>
<dbReference type="Pfam" id="PF16970">
    <property type="entry name" value="FimA"/>
    <property type="match status" value="1"/>
</dbReference>
<accession>A0A6H0C8E8</accession>
<dbReference type="InterPro" id="IPR008966">
    <property type="entry name" value="Adhesion_dom_sf"/>
</dbReference>
<dbReference type="Gene3D" id="2.60.40.1090">
    <property type="entry name" value="Fimbrial-type adhesion domain"/>
    <property type="match status" value="1"/>
</dbReference>
<sequence>MMKAIALAVSFAVLAAPAVSKAADGTVHFEGSVIAPTCVLTNGPSPADIRVKLPAVAVSALSAAGEVAGRTPFIIRVADCDAATTQVQTFFEPGPTINTSNNNLTLQGGAGTAGNVELQVLNADYSQVLLGNPLALQNSQQVAVDTGGAALRYYAQYYATGAASAGSANSSVTFTMIYQ</sequence>
<dbReference type="InterPro" id="IPR039458">
    <property type="entry name" value="FimA-like"/>
</dbReference>
<dbReference type="PANTHER" id="PTHR33420">
    <property type="entry name" value="FIMBRIAL SUBUNIT ELFA-RELATED"/>
    <property type="match status" value="1"/>
</dbReference>
<feature type="signal peptide" evidence="5">
    <location>
        <begin position="1"/>
        <end position="22"/>
    </location>
</feature>
<proteinExistence type="evidence at transcript level"/>
<organism evidence="6">
    <name type="scientific">Lysobacter enzymogenes</name>
    <dbReference type="NCBI Taxonomy" id="69"/>
    <lineage>
        <taxon>Bacteria</taxon>
        <taxon>Pseudomonadati</taxon>
        <taxon>Pseudomonadota</taxon>
        <taxon>Gammaproteobacteria</taxon>
        <taxon>Lysobacterales</taxon>
        <taxon>Lysobacteraceae</taxon>
        <taxon>Lysobacter</taxon>
    </lineage>
</organism>
<reference evidence="6" key="1">
    <citation type="submission" date="2019-10" db="EMBL/GenBank/DDBJ databases">
        <authorList>
            <person name="Qian G."/>
        </authorList>
    </citation>
    <scope>NUCLEOTIDE SEQUENCE</scope>
    <source>
        <strain evidence="6">OH11</strain>
    </source>
</reference>
<dbReference type="AlphaFoldDB" id="A0A6H0C8E8"/>
<comment type="subcellular location">
    <subcellularLocation>
        <location evidence="1">Fimbrium</location>
    </subcellularLocation>
</comment>
<evidence type="ECO:0000256" key="1">
    <source>
        <dbReference type="ARBA" id="ARBA00004561"/>
    </source>
</evidence>
<dbReference type="GO" id="GO:0009289">
    <property type="term" value="C:pilus"/>
    <property type="evidence" value="ECO:0007669"/>
    <property type="project" value="UniProtKB-SubCell"/>
</dbReference>
<dbReference type="SUPFAM" id="SSF49401">
    <property type="entry name" value="Bacterial adhesins"/>
    <property type="match status" value="1"/>
</dbReference>
<comment type="similarity">
    <text evidence="2">Belongs to the fimbrial protein family.</text>
</comment>
<dbReference type="EMBL" id="MN626619">
    <property type="protein sequence ID" value="QIS63082.1"/>
    <property type="molecule type" value="mRNA"/>
</dbReference>
<evidence type="ECO:0000256" key="2">
    <source>
        <dbReference type="ARBA" id="ARBA00006671"/>
    </source>
</evidence>
<keyword evidence="4" id="KW-0281">Fimbrium</keyword>
<protein>
    <submittedName>
        <fullName evidence="6">Fimbrial protein</fullName>
    </submittedName>
</protein>
<dbReference type="PANTHER" id="PTHR33420:SF3">
    <property type="entry name" value="FIMBRIAL SUBUNIT ELFA"/>
    <property type="match status" value="1"/>
</dbReference>
<dbReference type="GO" id="GO:0043709">
    <property type="term" value="P:cell adhesion involved in single-species biofilm formation"/>
    <property type="evidence" value="ECO:0007669"/>
    <property type="project" value="TreeGrafter"/>
</dbReference>
<evidence type="ECO:0000313" key="6">
    <source>
        <dbReference type="EMBL" id="QIS63082.1"/>
    </source>
</evidence>
<evidence type="ECO:0000256" key="5">
    <source>
        <dbReference type="SAM" id="SignalP"/>
    </source>
</evidence>
<dbReference type="InterPro" id="IPR050263">
    <property type="entry name" value="Bact_Fimbrial_Adh_Pro"/>
</dbReference>
<keyword evidence="3 5" id="KW-0732">Signal</keyword>
<evidence type="ECO:0000256" key="3">
    <source>
        <dbReference type="ARBA" id="ARBA00022729"/>
    </source>
</evidence>